<accession>A0A917LFU6</accession>
<protein>
    <submittedName>
        <fullName evidence="1">Uncharacterized protein</fullName>
    </submittedName>
</protein>
<dbReference type="Proteomes" id="UP000644756">
    <property type="component" value="Unassembled WGS sequence"/>
</dbReference>
<sequence>MIMVFPFMVFFMFQPFLTEIVHMRGVVLEQTTHKYAKLAAREGYLSPTLINQMKADLQALNFNTTPLVVAGTTGGRVARGTDVNITVQYPVGNMFILMNWFGSDSPSGNYKFSATEMSEYIP</sequence>
<reference evidence="1" key="1">
    <citation type="journal article" date="2014" name="Int. J. Syst. Evol. Microbiol.">
        <title>Complete genome sequence of Corynebacterium casei LMG S-19264T (=DSM 44701T), isolated from a smear-ripened cheese.</title>
        <authorList>
            <consortium name="US DOE Joint Genome Institute (JGI-PGF)"/>
            <person name="Walter F."/>
            <person name="Albersmeier A."/>
            <person name="Kalinowski J."/>
            <person name="Ruckert C."/>
        </authorList>
    </citation>
    <scope>NUCLEOTIDE SEQUENCE</scope>
    <source>
        <strain evidence="1">CGMCC 1.12987</strain>
    </source>
</reference>
<gene>
    <name evidence="1" type="ORF">GCM10010916_39560</name>
</gene>
<name>A0A917LFU6_9BACL</name>
<comment type="caution">
    <text evidence="1">The sequence shown here is derived from an EMBL/GenBank/DDBJ whole genome shotgun (WGS) entry which is preliminary data.</text>
</comment>
<organism evidence="1 2">
    <name type="scientific">Paenibacillus abyssi</name>
    <dbReference type="NCBI Taxonomy" id="1340531"/>
    <lineage>
        <taxon>Bacteria</taxon>
        <taxon>Bacillati</taxon>
        <taxon>Bacillota</taxon>
        <taxon>Bacilli</taxon>
        <taxon>Bacillales</taxon>
        <taxon>Paenibacillaceae</taxon>
        <taxon>Paenibacillus</taxon>
    </lineage>
</organism>
<proteinExistence type="predicted"/>
<evidence type="ECO:0000313" key="2">
    <source>
        <dbReference type="Proteomes" id="UP000644756"/>
    </source>
</evidence>
<dbReference type="AlphaFoldDB" id="A0A917LFU6"/>
<keyword evidence="2" id="KW-1185">Reference proteome</keyword>
<evidence type="ECO:0000313" key="1">
    <source>
        <dbReference type="EMBL" id="GGG18836.1"/>
    </source>
</evidence>
<reference evidence="1" key="2">
    <citation type="submission" date="2020-09" db="EMBL/GenBank/DDBJ databases">
        <authorList>
            <person name="Sun Q."/>
            <person name="Zhou Y."/>
        </authorList>
    </citation>
    <scope>NUCLEOTIDE SEQUENCE</scope>
    <source>
        <strain evidence="1">CGMCC 1.12987</strain>
    </source>
</reference>
<dbReference type="EMBL" id="BMGR01000014">
    <property type="protein sequence ID" value="GGG18836.1"/>
    <property type="molecule type" value="Genomic_DNA"/>
</dbReference>